<reference evidence="2" key="2">
    <citation type="submission" date="2020-09" db="EMBL/GenBank/DDBJ databases">
        <authorList>
            <person name="Sun Q."/>
            <person name="Zhou Y."/>
        </authorList>
    </citation>
    <scope>NUCLEOTIDE SEQUENCE</scope>
    <source>
        <strain evidence="2">CGMCC 4.7430</strain>
    </source>
</reference>
<feature type="region of interest" description="Disordered" evidence="1">
    <location>
        <begin position="1"/>
        <end position="38"/>
    </location>
</feature>
<sequence>MGQRVVHAQVGSSSALKSGAGKRDVQKKTKDRWTDADEKRRQQLIRIARSSGVSARKIRQLIKRLGT</sequence>
<dbReference type="AlphaFoldDB" id="A0A918E7L0"/>
<gene>
    <name evidence="2" type="ORF">GCM10012278_62990</name>
</gene>
<dbReference type="Proteomes" id="UP000660745">
    <property type="component" value="Unassembled WGS sequence"/>
</dbReference>
<organism evidence="2 3">
    <name type="scientific">Nonomuraea glycinis</name>
    <dbReference type="NCBI Taxonomy" id="2047744"/>
    <lineage>
        <taxon>Bacteria</taxon>
        <taxon>Bacillati</taxon>
        <taxon>Actinomycetota</taxon>
        <taxon>Actinomycetes</taxon>
        <taxon>Streptosporangiales</taxon>
        <taxon>Streptosporangiaceae</taxon>
        <taxon>Nonomuraea</taxon>
    </lineage>
</organism>
<protein>
    <submittedName>
        <fullName evidence="2">Uncharacterized protein</fullName>
    </submittedName>
</protein>
<name>A0A918E7L0_9ACTN</name>
<accession>A0A918E7L0</accession>
<evidence type="ECO:0000313" key="2">
    <source>
        <dbReference type="EMBL" id="GGP12992.1"/>
    </source>
</evidence>
<comment type="caution">
    <text evidence="2">The sequence shown here is derived from an EMBL/GenBank/DDBJ whole genome shotgun (WGS) entry which is preliminary data.</text>
</comment>
<evidence type="ECO:0000256" key="1">
    <source>
        <dbReference type="SAM" id="MobiDB-lite"/>
    </source>
</evidence>
<feature type="compositionally biased region" description="Basic and acidic residues" evidence="1">
    <location>
        <begin position="21"/>
        <end position="38"/>
    </location>
</feature>
<proteinExistence type="predicted"/>
<dbReference type="EMBL" id="BMNK01000013">
    <property type="protein sequence ID" value="GGP12992.1"/>
    <property type="molecule type" value="Genomic_DNA"/>
</dbReference>
<evidence type="ECO:0000313" key="3">
    <source>
        <dbReference type="Proteomes" id="UP000660745"/>
    </source>
</evidence>
<reference evidence="2" key="1">
    <citation type="journal article" date="2014" name="Int. J. Syst. Evol. Microbiol.">
        <title>Complete genome sequence of Corynebacterium casei LMG S-19264T (=DSM 44701T), isolated from a smear-ripened cheese.</title>
        <authorList>
            <consortium name="US DOE Joint Genome Institute (JGI-PGF)"/>
            <person name="Walter F."/>
            <person name="Albersmeier A."/>
            <person name="Kalinowski J."/>
            <person name="Ruckert C."/>
        </authorList>
    </citation>
    <scope>NUCLEOTIDE SEQUENCE</scope>
    <source>
        <strain evidence="2">CGMCC 4.7430</strain>
    </source>
</reference>
<keyword evidence="3" id="KW-1185">Reference proteome</keyword>